<dbReference type="InterPro" id="IPR013783">
    <property type="entry name" value="Ig-like_fold"/>
</dbReference>
<protein>
    <recommendedName>
        <fullName evidence="10">L-arabinitol 4-dehydrogenase</fullName>
        <ecNumber evidence="9">1.1.1.12</ecNumber>
    </recommendedName>
</protein>
<comment type="cofactor">
    <cofactor evidence="1 12">
        <name>Zn(2+)</name>
        <dbReference type="ChEBI" id="CHEBI:29105"/>
    </cofactor>
</comment>
<dbReference type="InterPro" id="IPR020843">
    <property type="entry name" value="ER"/>
</dbReference>
<dbReference type="EC" id="1.1.1.12" evidence="9"/>
<dbReference type="PANTHER" id="PTHR43161:SF4">
    <property type="entry name" value="D-XYLULOSE REDUCTASE"/>
    <property type="match status" value="1"/>
</dbReference>
<keyword evidence="3 12" id="KW-0479">Metal-binding</keyword>
<sequence length="619" mass="66745">MYILINPTNRPIAFVSWSGPNRLCMEWKATGLDIPISPRGAHLVSRLCVYATLDQDDSAAWIQWTAEEDFDRTNQAPVVSIVDSVGPAPAEISAEAGSTIALDADRTYDTDGDELTFKWWQYKDCTASQCWVGAEVKELQIKPVDRECKVVEVTLPSPEKCCCEMLSRQAVAKGQLLHLILEVTDNGSPALTTYRRALIQATNLELISGAKEAVESVGDSMEAFEGVEKPVTLNVELLLQPVKALSSNMAHLPNPSLQVTADHQLKQVEASILSPGPGEVLLHVKCTGVCGSDVHFWKTGAIGTLVVEGDCILGHEAAGIVLSTGQDVTTLKPGDRVAIEPGVPCNKCFLCSEGRYNLCQEVQFAGVWPYHGTLQRYKVHPARWLHKLPDSLSYAEGALLEPLSVVLHGIRVAGLSLGRGAVICGAGPIGLIALAAARASGAHPIVITDVEPRRLEFAREFVPSCQTYRVDPTQSPQENARGIRALFGLKGGAVPDPDEYSAPPVVLECTGVESSVCTAAFTARRGGIVVVIGVGKSTMNNLPFMHLSLAEIDLRFINRYRDTWPAGIACLESGILPDLKKLVTHVFPLEKAIEGLTLASDPRNGSIKVQIVDEVDISP</sequence>
<dbReference type="PROSITE" id="PS00059">
    <property type="entry name" value="ADH_ZINC"/>
    <property type="match status" value="1"/>
</dbReference>
<dbReference type="CDD" id="cd05285">
    <property type="entry name" value="sorbitol_DH"/>
    <property type="match status" value="1"/>
</dbReference>
<gene>
    <name evidence="14" type="ORF">PoMZ_06947</name>
</gene>
<organism evidence="14 15">
    <name type="scientific">Pyricularia oryzae</name>
    <name type="common">Rice blast fungus</name>
    <name type="synonym">Magnaporthe oryzae</name>
    <dbReference type="NCBI Taxonomy" id="318829"/>
    <lineage>
        <taxon>Eukaryota</taxon>
        <taxon>Fungi</taxon>
        <taxon>Dikarya</taxon>
        <taxon>Ascomycota</taxon>
        <taxon>Pezizomycotina</taxon>
        <taxon>Sordariomycetes</taxon>
        <taxon>Sordariomycetidae</taxon>
        <taxon>Magnaporthales</taxon>
        <taxon>Pyriculariaceae</taxon>
        <taxon>Pyricularia</taxon>
    </lineage>
</organism>
<dbReference type="PANTHER" id="PTHR43161">
    <property type="entry name" value="SORBITOL DEHYDROGENASE"/>
    <property type="match status" value="1"/>
</dbReference>
<evidence type="ECO:0000256" key="12">
    <source>
        <dbReference type="RuleBase" id="RU361277"/>
    </source>
</evidence>
<keyword evidence="5" id="KW-0119">Carbohydrate metabolism</keyword>
<comment type="catalytic activity">
    <reaction evidence="11">
        <text>L-arabinitol + NAD(+) = L-xylulose + NADH + H(+)</text>
        <dbReference type="Rhea" id="RHEA:16381"/>
        <dbReference type="ChEBI" id="CHEBI:15378"/>
        <dbReference type="ChEBI" id="CHEBI:17399"/>
        <dbReference type="ChEBI" id="CHEBI:18403"/>
        <dbReference type="ChEBI" id="CHEBI:57540"/>
        <dbReference type="ChEBI" id="CHEBI:57945"/>
        <dbReference type="EC" id="1.1.1.12"/>
    </reaction>
</comment>
<evidence type="ECO:0000313" key="15">
    <source>
        <dbReference type="Proteomes" id="UP000294847"/>
    </source>
</evidence>
<name>A0A4P7NSB5_PYROR</name>
<dbReference type="InterPro" id="IPR036291">
    <property type="entry name" value="NAD(P)-bd_dom_sf"/>
</dbReference>
<keyword evidence="6" id="KW-0560">Oxidoreductase</keyword>
<evidence type="ECO:0000256" key="4">
    <source>
        <dbReference type="ARBA" id="ARBA00022833"/>
    </source>
</evidence>
<dbReference type="SUPFAM" id="SSF50129">
    <property type="entry name" value="GroES-like"/>
    <property type="match status" value="1"/>
</dbReference>
<keyword evidence="5" id="KW-0054">Arabinose catabolism</keyword>
<feature type="domain" description="Enoyl reductase (ER)" evidence="13">
    <location>
        <begin position="258"/>
        <end position="604"/>
    </location>
</feature>
<reference evidence="14 15" key="1">
    <citation type="journal article" date="2019" name="Mol. Biol. Evol.">
        <title>Blast fungal genomes show frequent chromosomal changes, gene gains and losses, and effector gene turnover.</title>
        <authorList>
            <person name="Gomez Luciano L.B."/>
            <person name="Jason Tsai I."/>
            <person name="Chuma I."/>
            <person name="Tosa Y."/>
            <person name="Chen Y.H."/>
            <person name="Li J.Y."/>
            <person name="Li M.Y."/>
            <person name="Jade Lu M.Y."/>
            <person name="Nakayashiki H."/>
            <person name="Li W.H."/>
        </authorList>
    </citation>
    <scope>NUCLEOTIDE SEQUENCE [LARGE SCALE GENOMIC DNA]</scope>
    <source>
        <strain evidence="14">MZ5-1-6</strain>
    </source>
</reference>
<evidence type="ECO:0000256" key="10">
    <source>
        <dbReference type="ARBA" id="ARBA00039783"/>
    </source>
</evidence>
<dbReference type="Pfam" id="PF00107">
    <property type="entry name" value="ADH_zinc_N"/>
    <property type="match status" value="1"/>
</dbReference>
<dbReference type="InterPro" id="IPR013154">
    <property type="entry name" value="ADH-like_N"/>
</dbReference>
<evidence type="ECO:0000313" key="14">
    <source>
        <dbReference type="EMBL" id="QBZ65240.1"/>
    </source>
</evidence>
<evidence type="ECO:0000256" key="11">
    <source>
        <dbReference type="ARBA" id="ARBA00049317"/>
    </source>
</evidence>
<dbReference type="AlphaFoldDB" id="A0A4P7NSB5"/>
<evidence type="ECO:0000256" key="7">
    <source>
        <dbReference type="ARBA" id="ARBA00023027"/>
    </source>
</evidence>
<dbReference type="GO" id="GO:0019568">
    <property type="term" value="P:arabinose catabolic process"/>
    <property type="evidence" value="ECO:0007669"/>
    <property type="project" value="UniProtKB-KW"/>
</dbReference>
<comment type="similarity">
    <text evidence="2 12">Belongs to the zinc-containing alcohol dehydrogenase family.</text>
</comment>
<dbReference type="InterPro" id="IPR002328">
    <property type="entry name" value="ADH_Zn_CS"/>
</dbReference>
<dbReference type="Gene3D" id="3.90.180.10">
    <property type="entry name" value="Medium-chain alcohol dehydrogenases, catalytic domain"/>
    <property type="match status" value="1"/>
</dbReference>
<dbReference type="InterPro" id="IPR013149">
    <property type="entry name" value="ADH-like_C"/>
</dbReference>
<dbReference type="Proteomes" id="UP000294847">
    <property type="component" value="Chromosome 6"/>
</dbReference>
<dbReference type="Gene3D" id="3.40.50.720">
    <property type="entry name" value="NAD(P)-binding Rossmann-like Domain"/>
    <property type="match status" value="1"/>
</dbReference>
<dbReference type="GO" id="GO:0003939">
    <property type="term" value="F:L-iditol 2-dehydrogenase (NAD+) activity"/>
    <property type="evidence" value="ECO:0007669"/>
    <property type="project" value="TreeGrafter"/>
</dbReference>
<comment type="pathway">
    <text evidence="8">Carbohydrate degradation; L-arabinose degradation via L-arabinitol; D-xylulose 5-phosphate from L-arabinose (fungal route): step 2/5.</text>
</comment>
<proteinExistence type="inferred from homology"/>
<dbReference type="EMBL" id="CP034209">
    <property type="protein sequence ID" value="QBZ65240.1"/>
    <property type="molecule type" value="Genomic_DNA"/>
</dbReference>
<dbReference type="GO" id="GO:0006062">
    <property type="term" value="P:sorbitol catabolic process"/>
    <property type="evidence" value="ECO:0007669"/>
    <property type="project" value="TreeGrafter"/>
</dbReference>
<dbReference type="InterPro" id="IPR011032">
    <property type="entry name" value="GroES-like_sf"/>
</dbReference>
<evidence type="ECO:0000256" key="1">
    <source>
        <dbReference type="ARBA" id="ARBA00001947"/>
    </source>
</evidence>
<dbReference type="GO" id="GO:0050019">
    <property type="term" value="F:L-arabinitol 4-dehydrogenase activity"/>
    <property type="evidence" value="ECO:0007669"/>
    <property type="project" value="UniProtKB-EC"/>
</dbReference>
<dbReference type="InterPro" id="IPR045306">
    <property type="entry name" value="SDH-like"/>
</dbReference>
<evidence type="ECO:0000256" key="5">
    <source>
        <dbReference type="ARBA" id="ARBA00022935"/>
    </source>
</evidence>
<dbReference type="InterPro" id="IPR048527">
    <property type="entry name" value="Sde182_C"/>
</dbReference>
<dbReference type="FunFam" id="3.40.50.720:FF:000068">
    <property type="entry name" value="Sorbitol dehydrogenase"/>
    <property type="match status" value="1"/>
</dbReference>
<dbReference type="SMART" id="SM00829">
    <property type="entry name" value="PKS_ER"/>
    <property type="match status" value="1"/>
</dbReference>
<dbReference type="SUPFAM" id="SSF51735">
    <property type="entry name" value="NAD(P)-binding Rossmann-fold domains"/>
    <property type="match status" value="1"/>
</dbReference>
<dbReference type="Gene3D" id="2.60.40.10">
    <property type="entry name" value="Immunoglobulins"/>
    <property type="match status" value="1"/>
</dbReference>
<evidence type="ECO:0000256" key="3">
    <source>
        <dbReference type="ARBA" id="ARBA00022723"/>
    </source>
</evidence>
<keyword evidence="4 12" id="KW-0862">Zinc</keyword>
<evidence type="ECO:0000256" key="9">
    <source>
        <dbReference type="ARBA" id="ARBA00038954"/>
    </source>
</evidence>
<dbReference type="GO" id="GO:0008270">
    <property type="term" value="F:zinc ion binding"/>
    <property type="evidence" value="ECO:0007669"/>
    <property type="project" value="InterPro"/>
</dbReference>
<keyword evidence="7" id="KW-0520">NAD</keyword>
<evidence type="ECO:0000256" key="6">
    <source>
        <dbReference type="ARBA" id="ARBA00023002"/>
    </source>
</evidence>
<accession>A0A4P7NSB5</accession>
<evidence type="ECO:0000256" key="8">
    <source>
        <dbReference type="ARBA" id="ARBA00037881"/>
    </source>
</evidence>
<evidence type="ECO:0000259" key="13">
    <source>
        <dbReference type="SMART" id="SM00829"/>
    </source>
</evidence>
<evidence type="ECO:0000256" key="2">
    <source>
        <dbReference type="ARBA" id="ARBA00008072"/>
    </source>
</evidence>
<dbReference type="Pfam" id="PF21027">
    <property type="entry name" value="Sde0182_C"/>
    <property type="match status" value="1"/>
</dbReference>
<dbReference type="Pfam" id="PF08240">
    <property type="entry name" value="ADH_N"/>
    <property type="match status" value="1"/>
</dbReference>